<feature type="transmembrane region" description="Helical" evidence="7">
    <location>
        <begin position="349"/>
        <end position="367"/>
    </location>
</feature>
<dbReference type="EMBL" id="NGAF01000004">
    <property type="protein sequence ID" value="OXR45464.1"/>
    <property type="molecule type" value="Genomic_DNA"/>
</dbReference>
<dbReference type="Pfam" id="PF19053">
    <property type="entry name" value="EccD"/>
    <property type="match status" value="1"/>
</dbReference>
<evidence type="ECO:0000256" key="1">
    <source>
        <dbReference type="ARBA" id="ARBA00004651"/>
    </source>
</evidence>
<dbReference type="NCBIfam" id="TIGR03920">
    <property type="entry name" value="T7SS_EccD"/>
    <property type="match status" value="1"/>
</dbReference>
<evidence type="ECO:0000259" key="8">
    <source>
        <dbReference type="Pfam" id="PF19053"/>
    </source>
</evidence>
<dbReference type="Gene3D" id="3.10.20.90">
    <property type="entry name" value="Phosphatidylinositol 3-kinase Catalytic Subunit, Chain A, domain 1"/>
    <property type="match status" value="1"/>
</dbReference>
<evidence type="ECO:0000256" key="7">
    <source>
        <dbReference type="SAM" id="Phobius"/>
    </source>
</evidence>
<dbReference type="InterPro" id="IPR024962">
    <property type="entry name" value="YukD-like"/>
</dbReference>
<feature type="transmembrane region" description="Helical" evidence="7">
    <location>
        <begin position="460"/>
        <end position="480"/>
    </location>
</feature>
<dbReference type="Proteomes" id="UP000215506">
    <property type="component" value="Unassembled WGS sequence"/>
</dbReference>
<dbReference type="InterPro" id="IPR006707">
    <property type="entry name" value="T7SS_EccD"/>
</dbReference>
<feature type="transmembrane region" description="Helical" evidence="7">
    <location>
        <begin position="217"/>
        <end position="236"/>
    </location>
</feature>
<dbReference type="RefSeq" id="WP_094025394.1">
    <property type="nucleotide sequence ID" value="NZ_NGAF01000004.1"/>
</dbReference>
<evidence type="ECO:0000313" key="9">
    <source>
        <dbReference type="EMBL" id="OXR45464.1"/>
    </source>
</evidence>
<keyword evidence="10" id="KW-1185">Reference proteome</keyword>
<organism evidence="9 10">
    <name type="scientific">Nocardia cerradoensis</name>
    <dbReference type="NCBI Taxonomy" id="85688"/>
    <lineage>
        <taxon>Bacteria</taxon>
        <taxon>Bacillati</taxon>
        <taxon>Actinomycetota</taxon>
        <taxon>Actinomycetes</taxon>
        <taxon>Mycobacteriales</taxon>
        <taxon>Nocardiaceae</taxon>
        <taxon>Nocardia</taxon>
    </lineage>
</organism>
<evidence type="ECO:0000256" key="3">
    <source>
        <dbReference type="ARBA" id="ARBA00022475"/>
    </source>
</evidence>
<reference evidence="9 10" key="1">
    <citation type="submission" date="2017-07" db="EMBL/GenBank/DDBJ databases">
        <title>First draft Genome Sequence of Nocardia cerradoensis isolated from human infection.</title>
        <authorList>
            <person name="Carrasco G."/>
        </authorList>
    </citation>
    <scope>NUCLEOTIDE SEQUENCE [LARGE SCALE GENOMIC DNA]</scope>
    <source>
        <strain evidence="9 10">CNM20130759</strain>
    </source>
</reference>
<name>A0A231H931_9NOCA</name>
<feature type="transmembrane region" description="Helical" evidence="7">
    <location>
        <begin position="162"/>
        <end position="181"/>
    </location>
</feature>
<evidence type="ECO:0000313" key="10">
    <source>
        <dbReference type="Proteomes" id="UP000215506"/>
    </source>
</evidence>
<evidence type="ECO:0000256" key="2">
    <source>
        <dbReference type="ARBA" id="ARBA00006162"/>
    </source>
</evidence>
<comment type="similarity">
    <text evidence="2">Belongs to the EccD/Snm4 family.</text>
</comment>
<keyword evidence="5 7" id="KW-1133">Transmembrane helix</keyword>
<keyword evidence="4 7" id="KW-0812">Transmembrane</keyword>
<sequence>MTESSSSGVGAVDPELCRVSVIGGNTQLDVGLPATVPVAAYITDLVELIDSRNPDLTEHDEGAPVRAQHWTLARIGRDPIPPHQSLTDAEVFDGELLVLRSVTAKEAPALFDDVIDAVSRLTAESGNAWSPTAARRMGLGAGLIAVLVAVAVLVSGKGAGSWNGFIALGAGMLAAGAAVIVARRYPAERTTAIVLSLFAIALLGASAGLLTPGRVGSPHLLFSAVAALVVALALYSMTRAGSLVVAAVVTGAAVLAVAAAVRMVWDFDIAKIAVGVLISGLVLITMAPRAAVAAARLPVPPVPTAGGAIDPTDHEPRPTIADIGVIGATALPSAAGLERRARAANQYQSGILVGATLAAGFGAILGADPLGEARWQGLLLAAITAVVLCLRGRAYADLTQASTMIAGGAVVALVVIAGAAVAQEDRRAVGAGLLLIVAAAVVGFGVLGPRADVSPVLRRAIEIFEYLLIIAIVPLSLWLMDVYSAARNI</sequence>
<evidence type="ECO:0000256" key="6">
    <source>
        <dbReference type="ARBA" id="ARBA00023136"/>
    </source>
</evidence>
<feature type="transmembrane region" description="Helical" evidence="7">
    <location>
        <begin position="137"/>
        <end position="156"/>
    </location>
</feature>
<gene>
    <name evidence="9" type="primary">eccD5_2</name>
    <name evidence="9" type="ORF">B7C42_02589</name>
</gene>
<feature type="transmembrane region" description="Helical" evidence="7">
    <location>
        <begin position="269"/>
        <end position="287"/>
    </location>
</feature>
<keyword evidence="3" id="KW-1003">Cell membrane</keyword>
<accession>A0A231H931</accession>
<dbReference type="AlphaFoldDB" id="A0A231H931"/>
<evidence type="ECO:0000256" key="5">
    <source>
        <dbReference type="ARBA" id="ARBA00022989"/>
    </source>
</evidence>
<evidence type="ECO:0000256" key="4">
    <source>
        <dbReference type="ARBA" id="ARBA00022692"/>
    </source>
</evidence>
<feature type="domain" description="EccD-like transmembrane" evidence="8">
    <location>
        <begin position="134"/>
        <end position="488"/>
    </location>
</feature>
<feature type="transmembrane region" description="Helical" evidence="7">
    <location>
        <begin position="243"/>
        <end position="263"/>
    </location>
</feature>
<comment type="caution">
    <text evidence="9">The sequence shown here is derived from an EMBL/GenBank/DDBJ whole genome shotgun (WGS) entry which is preliminary data.</text>
</comment>
<feature type="transmembrane region" description="Helical" evidence="7">
    <location>
        <begin position="402"/>
        <end position="422"/>
    </location>
</feature>
<comment type="subcellular location">
    <subcellularLocation>
        <location evidence="1">Cell membrane</location>
        <topology evidence="1">Multi-pass membrane protein</topology>
    </subcellularLocation>
</comment>
<keyword evidence="6 7" id="KW-0472">Membrane</keyword>
<dbReference type="Pfam" id="PF08817">
    <property type="entry name" value="YukD"/>
    <property type="match status" value="1"/>
</dbReference>
<protein>
    <submittedName>
        <fullName evidence="9">ESX-5 secretion system protein EccD5</fullName>
    </submittedName>
</protein>
<dbReference type="GO" id="GO:0005886">
    <property type="term" value="C:plasma membrane"/>
    <property type="evidence" value="ECO:0007669"/>
    <property type="project" value="UniProtKB-SubCell"/>
</dbReference>
<feature type="transmembrane region" description="Helical" evidence="7">
    <location>
        <begin position="428"/>
        <end position="448"/>
    </location>
</feature>
<dbReference type="PIRSF" id="PIRSF017804">
    <property type="entry name" value="Secretion_EccD1"/>
    <property type="match status" value="1"/>
</dbReference>
<proteinExistence type="inferred from homology"/>
<feature type="transmembrane region" description="Helical" evidence="7">
    <location>
        <begin position="193"/>
        <end position="211"/>
    </location>
</feature>
<dbReference type="InterPro" id="IPR044049">
    <property type="entry name" value="EccD_transm"/>
</dbReference>